<dbReference type="RefSeq" id="WP_021170332.1">
    <property type="nucleotide sequence ID" value="NZ_CTRP01000014.1"/>
</dbReference>
<dbReference type="CDD" id="cd00165">
    <property type="entry name" value="S4"/>
    <property type="match status" value="1"/>
</dbReference>
<reference evidence="8" key="1">
    <citation type="submission" date="2015-03" db="EMBL/GenBank/DDBJ databases">
        <authorList>
            <person name="Nijsse Bart"/>
        </authorList>
    </citation>
    <scope>NUCLEOTIDE SEQUENCE [LARGE SCALE GENOMIC DNA]</scope>
</reference>
<dbReference type="InterPro" id="IPR020094">
    <property type="entry name" value="TruA/RsuA/RluB/E/F_N"/>
</dbReference>
<dbReference type="FunFam" id="3.10.290.10:FF:000003">
    <property type="entry name" value="Pseudouridine synthase"/>
    <property type="match status" value="1"/>
</dbReference>
<feature type="domain" description="RNA-binding S4" evidence="6">
    <location>
        <begin position="3"/>
        <end position="71"/>
    </location>
</feature>
<evidence type="ECO:0000313" key="7">
    <source>
        <dbReference type="EMBL" id="CQR74330.1"/>
    </source>
</evidence>
<evidence type="ECO:0000256" key="5">
    <source>
        <dbReference type="RuleBase" id="RU003887"/>
    </source>
</evidence>
<dbReference type="EMBL" id="CTRP01000014">
    <property type="protein sequence ID" value="CQR74330.1"/>
    <property type="molecule type" value="Genomic_DNA"/>
</dbReference>
<keyword evidence="3 5" id="KW-0413">Isomerase</keyword>
<evidence type="ECO:0000259" key="6">
    <source>
        <dbReference type="SMART" id="SM00363"/>
    </source>
</evidence>
<dbReference type="SUPFAM" id="SSF55174">
    <property type="entry name" value="Alpha-L RNA-binding motif"/>
    <property type="match status" value="1"/>
</dbReference>
<dbReference type="AlphaFoldDB" id="A0A0U1L3U1"/>
<accession>A0A0U1L3U1</accession>
<dbReference type="CDD" id="cd02870">
    <property type="entry name" value="PseudoU_synth_RsuA_like"/>
    <property type="match status" value="1"/>
</dbReference>
<dbReference type="InterPro" id="IPR042092">
    <property type="entry name" value="PsdUridine_s_RsuA/RluB/E/F_cat"/>
</dbReference>
<dbReference type="InterPro" id="IPR000748">
    <property type="entry name" value="PsdUridine_synth_RsuA/RluB/E/F"/>
</dbReference>
<dbReference type="PANTHER" id="PTHR47683">
    <property type="entry name" value="PSEUDOURIDINE SYNTHASE FAMILY PROTEIN-RELATED"/>
    <property type="match status" value="1"/>
</dbReference>
<dbReference type="GO" id="GO:0005829">
    <property type="term" value="C:cytosol"/>
    <property type="evidence" value="ECO:0007669"/>
    <property type="project" value="UniProtKB-ARBA"/>
</dbReference>
<dbReference type="InterPro" id="IPR020103">
    <property type="entry name" value="PsdUridine_synth_cat_dom_sf"/>
</dbReference>
<keyword evidence="7" id="KW-0456">Lyase</keyword>
<dbReference type="GO" id="GO:0120159">
    <property type="term" value="F:rRNA pseudouridine synthase activity"/>
    <property type="evidence" value="ECO:0007669"/>
    <property type="project" value="UniProtKB-ARBA"/>
</dbReference>
<dbReference type="SUPFAM" id="SSF55120">
    <property type="entry name" value="Pseudouridine synthase"/>
    <property type="match status" value="1"/>
</dbReference>
<dbReference type="Proteomes" id="UP000049855">
    <property type="component" value="Unassembled WGS sequence"/>
</dbReference>
<dbReference type="Pfam" id="PF00849">
    <property type="entry name" value="PseudoU_synth_2"/>
    <property type="match status" value="1"/>
</dbReference>
<dbReference type="InterPro" id="IPR002942">
    <property type="entry name" value="S4_RNA-bd"/>
</dbReference>
<dbReference type="Pfam" id="PF01479">
    <property type="entry name" value="S4"/>
    <property type="match status" value="1"/>
</dbReference>
<dbReference type="PANTHER" id="PTHR47683:SF2">
    <property type="entry name" value="RNA-BINDING S4 DOMAIN-CONTAINING PROTEIN"/>
    <property type="match status" value="1"/>
</dbReference>
<evidence type="ECO:0000256" key="4">
    <source>
        <dbReference type="PROSITE-ProRule" id="PRU00182"/>
    </source>
</evidence>
<keyword evidence="8" id="KW-1185">Reference proteome</keyword>
<dbReference type="EC" id="5.4.99.-" evidence="5"/>
<dbReference type="Gene3D" id="3.30.70.1560">
    <property type="entry name" value="Alpha-L RNA-binding motif"/>
    <property type="match status" value="1"/>
</dbReference>
<dbReference type="Gene3D" id="3.10.290.10">
    <property type="entry name" value="RNA-binding S4 domain"/>
    <property type="match status" value="1"/>
</dbReference>
<dbReference type="FunFam" id="3.30.70.1560:FF:000001">
    <property type="entry name" value="Pseudouridine synthase"/>
    <property type="match status" value="1"/>
</dbReference>
<dbReference type="GO" id="GO:0003723">
    <property type="term" value="F:RNA binding"/>
    <property type="evidence" value="ECO:0007669"/>
    <property type="project" value="UniProtKB-KW"/>
</dbReference>
<keyword evidence="2 4" id="KW-0694">RNA-binding</keyword>
<evidence type="ECO:0000313" key="8">
    <source>
        <dbReference type="Proteomes" id="UP000049855"/>
    </source>
</evidence>
<dbReference type="InterPro" id="IPR050343">
    <property type="entry name" value="RsuA_PseudoU_synthase"/>
</dbReference>
<dbReference type="GO" id="GO:0016829">
    <property type="term" value="F:lyase activity"/>
    <property type="evidence" value="ECO:0007669"/>
    <property type="project" value="UniProtKB-KW"/>
</dbReference>
<evidence type="ECO:0000256" key="2">
    <source>
        <dbReference type="ARBA" id="ARBA00022884"/>
    </source>
</evidence>
<dbReference type="Gene3D" id="3.30.70.580">
    <property type="entry name" value="Pseudouridine synthase I, catalytic domain, N-terminal subdomain"/>
    <property type="match status" value="1"/>
</dbReference>
<sequence length="244" mass="27507">MLERLQKVIAQAGVASRRDAEELIKAGRVTVNNKVVTELGTKVEPKRDRIAVDNKLIKAEKYLYILLNKPKGVITALEDPQGRKTVADLVANIPERIYPVGRLDYNTEGLLIMTNDGDLTNTLTHPSHEIAKTYLAKVQGYPPEEKLDKLRVGIKLEDGMTAPAKVNIIAIDQEKELTTLEMVIHEGKNREIRRMCEAIGYPVKNLKRIQIAFLTLEGLRRGQYRHLHAGEVEELKKLGKKQSD</sequence>
<organism evidence="7 8">
    <name type="scientific">Sporomusa ovata</name>
    <dbReference type="NCBI Taxonomy" id="2378"/>
    <lineage>
        <taxon>Bacteria</taxon>
        <taxon>Bacillati</taxon>
        <taxon>Bacillota</taxon>
        <taxon>Negativicutes</taxon>
        <taxon>Selenomonadales</taxon>
        <taxon>Sporomusaceae</taxon>
        <taxon>Sporomusa</taxon>
    </lineage>
</organism>
<dbReference type="InterPro" id="IPR036986">
    <property type="entry name" value="S4_RNA-bd_sf"/>
</dbReference>
<comment type="similarity">
    <text evidence="1 5">Belongs to the pseudouridine synthase RsuA family.</text>
</comment>
<dbReference type="InterPro" id="IPR006145">
    <property type="entry name" value="PsdUridine_synth_RsuA/RluA"/>
</dbReference>
<gene>
    <name evidence="7" type="ORF">SpAn4DRAFT_0792</name>
</gene>
<dbReference type="InterPro" id="IPR018496">
    <property type="entry name" value="PsdUridine_synth_RsuA/RluB_CS"/>
</dbReference>
<evidence type="ECO:0000256" key="1">
    <source>
        <dbReference type="ARBA" id="ARBA00008348"/>
    </source>
</evidence>
<dbReference type="GO" id="GO:0000455">
    <property type="term" value="P:enzyme-directed rRNA pseudouridine synthesis"/>
    <property type="evidence" value="ECO:0007669"/>
    <property type="project" value="UniProtKB-ARBA"/>
</dbReference>
<protein>
    <recommendedName>
        <fullName evidence="5">Pseudouridine synthase</fullName>
        <ecNumber evidence="5">5.4.99.-</ecNumber>
    </recommendedName>
</protein>
<evidence type="ECO:0000256" key="3">
    <source>
        <dbReference type="ARBA" id="ARBA00023235"/>
    </source>
</evidence>
<dbReference type="PROSITE" id="PS01149">
    <property type="entry name" value="PSI_RSU"/>
    <property type="match status" value="1"/>
</dbReference>
<dbReference type="NCBIfam" id="TIGR00093">
    <property type="entry name" value="pseudouridine synthase"/>
    <property type="match status" value="1"/>
</dbReference>
<dbReference type="SMART" id="SM00363">
    <property type="entry name" value="S4"/>
    <property type="match status" value="1"/>
</dbReference>
<name>A0A0U1L3U1_9FIRM</name>
<proteinExistence type="inferred from homology"/>
<dbReference type="PROSITE" id="PS50889">
    <property type="entry name" value="S4"/>
    <property type="match status" value="1"/>
</dbReference>